<feature type="domain" description="ABC3 transporter permease C-terminal" evidence="8">
    <location>
        <begin position="713"/>
        <end position="828"/>
    </location>
</feature>
<sequence>MLRLTLAQMRRSLGRLTAAAIATAIGTGFVAATLLTGGVITRSSYDAVTAELAQADLVVEGDVGAIHEKIRSTPGVVAADPLAASGAELQKGAQRSWQLLVPVPSDPHLGALRVEEGVAPATDDEIALPEATAKRLRVAVGDTVDVRYWVWDDDTQKGTEKVVPATVTGLTSDPEGAWTRFGGASLVTLGALQTWGDLDEEFVWDEGMIVHAPKDTAAVQAALQALSDDVRVLTKDEASDERIRELADGDNVIVVIVLGFAAVALVVAALVISNTFQVLVAQRARMLALLRCVGAVRGQLRRSVLLEAGILGVASSVAGVVLGTVFAQVALSVLRGVQQEVPLPEYVQVTPVVVIVPVLVGTAVTLLAALVPARAATKVSPIVALRPMDAPDVGSRAGRLRLAFALVLTVGGALAFPLAIVGARTRSDDAVIWLGLGMLGGAVSFVGVLVGAVFWVPRVVDLMGRALGRSGAAARLAAVNSVRNPRRTAATSTALLIGVTLVAMMSTGAASARLSAAAELDAHYLVDITVAPTDGDRVSAEVARTVAGVEGIERTALVRSADVTLGDDRWMTAWEVTHEAAKVLRDDRVPAALRDGAVVLPVDLGSSSTTIRAAQDTVDGEPTTDAPTVDAVVVDSPRTGDVYLTPATFEKVVGDHATTSVWAMVSSDAAAGEVVDSVRSDLSSQSVSIESAASERAQYEQVINALLATVIGLLAVAVVIALIGVANTLSLSVIERRRESAILRAIGLTRGQLRLSLATEGALIAGVGGLFGALLGLLYGWAGAAIAFESLGEARLTVPWLDLVVIVAVALLAGLAASVIPARSAVRTRPVAALSVE</sequence>
<feature type="transmembrane region" description="Helical" evidence="7">
    <location>
        <begin position="402"/>
        <end position="424"/>
    </location>
</feature>
<organism evidence="9 10">
    <name type="scientific">Cellulomonas uda</name>
    <dbReference type="NCBI Taxonomy" id="1714"/>
    <lineage>
        <taxon>Bacteria</taxon>
        <taxon>Bacillati</taxon>
        <taxon>Actinomycetota</taxon>
        <taxon>Actinomycetes</taxon>
        <taxon>Micrococcales</taxon>
        <taxon>Cellulomonadaceae</taxon>
        <taxon>Cellulomonas</taxon>
    </lineage>
</organism>
<keyword evidence="2" id="KW-1003">Cell membrane</keyword>
<dbReference type="InterPro" id="IPR003838">
    <property type="entry name" value="ABC3_permease_C"/>
</dbReference>
<comment type="similarity">
    <text evidence="6">Belongs to the ABC-4 integral membrane protein family.</text>
</comment>
<feature type="transmembrane region" description="Helical" evidence="7">
    <location>
        <begin position="493"/>
        <end position="512"/>
    </location>
</feature>
<evidence type="ECO:0000256" key="7">
    <source>
        <dbReference type="SAM" id="Phobius"/>
    </source>
</evidence>
<dbReference type="GO" id="GO:0005886">
    <property type="term" value="C:plasma membrane"/>
    <property type="evidence" value="ECO:0007669"/>
    <property type="project" value="UniProtKB-SubCell"/>
</dbReference>
<dbReference type="AlphaFoldDB" id="A0A4Y3KG02"/>
<dbReference type="PANTHER" id="PTHR30572">
    <property type="entry name" value="MEMBRANE COMPONENT OF TRANSPORTER-RELATED"/>
    <property type="match status" value="1"/>
</dbReference>
<gene>
    <name evidence="9" type="ORF">CUD01_22740</name>
</gene>
<dbReference type="Proteomes" id="UP000315842">
    <property type="component" value="Unassembled WGS sequence"/>
</dbReference>
<feature type="transmembrane region" description="Helical" evidence="7">
    <location>
        <begin position="755"/>
        <end position="780"/>
    </location>
</feature>
<feature type="transmembrane region" description="Helical" evidence="7">
    <location>
        <begin position="304"/>
        <end position="329"/>
    </location>
</feature>
<comment type="caution">
    <text evidence="9">The sequence shown here is derived from an EMBL/GenBank/DDBJ whole genome shotgun (WGS) entry which is preliminary data.</text>
</comment>
<evidence type="ECO:0000313" key="9">
    <source>
        <dbReference type="EMBL" id="GEA81830.1"/>
    </source>
</evidence>
<feature type="transmembrane region" description="Helical" evidence="7">
    <location>
        <begin position="705"/>
        <end position="734"/>
    </location>
</feature>
<proteinExistence type="inferred from homology"/>
<feature type="transmembrane region" description="Helical" evidence="7">
    <location>
        <begin position="430"/>
        <end position="456"/>
    </location>
</feature>
<feature type="transmembrane region" description="Helical" evidence="7">
    <location>
        <begin position="252"/>
        <end position="281"/>
    </location>
</feature>
<feature type="transmembrane region" description="Helical" evidence="7">
    <location>
        <begin position="349"/>
        <end position="371"/>
    </location>
</feature>
<reference evidence="9 10" key="1">
    <citation type="submission" date="2019-06" db="EMBL/GenBank/DDBJ databases">
        <title>Whole genome shotgun sequence of Cellulomonas uda NBRC 3747.</title>
        <authorList>
            <person name="Hosoyama A."/>
            <person name="Uohara A."/>
            <person name="Ohji S."/>
            <person name="Ichikawa N."/>
        </authorList>
    </citation>
    <scope>NUCLEOTIDE SEQUENCE [LARGE SCALE GENOMIC DNA]</scope>
    <source>
        <strain evidence="9 10">NBRC 3747</strain>
    </source>
</reference>
<evidence type="ECO:0000256" key="1">
    <source>
        <dbReference type="ARBA" id="ARBA00004651"/>
    </source>
</evidence>
<dbReference type="PANTHER" id="PTHR30572:SF4">
    <property type="entry name" value="ABC TRANSPORTER PERMEASE YTRF"/>
    <property type="match status" value="1"/>
</dbReference>
<evidence type="ECO:0000256" key="2">
    <source>
        <dbReference type="ARBA" id="ARBA00022475"/>
    </source>
</evidence>
<evidence type="ECO:0000313" key="10">
    <source>
        <dbReference type="Proteomes" id="UP000315842"/>
    </source>
</evidence>
<protein>
    <submittedName>
        <fullName evidence="9">ABC transporter permease</fullName>
    </submittedName>
</protein>
<dbReference type="GO" id="GO:0022857">
    <property type="term" value="F:transmembrane transporter activity"/>
    <property type="evidence" value="ECO:0007669"/>
    <property type="project" value="TreeGrafter"/>
</dbReference>
<evidence type="ECO:0000256" key="4">
    <source>
        <dbReference type="ARBA" id="ARBA00022989"/>
    </source>
</evidence>
<keyword evidence="5 7" id="KW-0472">Membrane</keyword>
<keyword evidence="4 7" id="KW-1133">Transmembrane helix</keyword>
<feature type="transmembrane region" description="Helical" evidence="7">
    <location>
        <begin position="800"/>
        <end position="820"/>
    </location>
</feature>
<keyword evidence="10" id="KW-1185">Reference proteome</keyword>
<dbReference type="RefSeq" id="WP_141321214.1">
    <property type="nucleotide sequence ID" value="NZ_BJLP01000039.1"/>
</dbReference>
<dbReference type="Pfam" id="PF02687">
    <property type="entry name" value="FtsX"/>
    <property type="match status" value="2"/>
</dbReference>
<evidence type="ECO:0000256" key="6">
    <source>
        <dbReference type="ARBA" id="ARBA00038076"/>
    </source>
</evidence>
<name>A0A4Y3KG02_CELUD</name>
<evidence type="ECO:0000259" key="8">
    <source>
        <dbReference type="Pfam" id="PF02687"/>
    </source>
</evidence>
<dbReference type="EMBL" id="BJLP01000039">
    <property type="protein sequence ID" value="GEA81830.1"/>
    <property type="molecule type" value="Genomic_DNA"/>
</dbReference>
<dbReference type="InterPro" id="IPR050250">
    <property type="entry name" value="Macrolide_Exporter_MacB"/>
</dbReference>
<evidence type="ECO:0000256" key="3">
    <source>
        <dbReference type="ARBA" id="ARBA00022692"/>
    </source>
</evidence>
<comment type="subcellular location">
    <subcellularLocation>
        <location evidence="1">Cell membrane</location>
        <topology evidence="1">Multi-pass membrane protein</topology>
    </subcellularLocation>
</comment>
<evidence type="ECO:0000256" key="5">
    <source>
        <dbReference type="ARBA" id="ARBA00023136"/>
    </source>
</evidence>
<keyword evidence="3 7" id="KW-0812">Transmembrane</keyword>
<feature type="domain" description="ABC3 transporter permease C-terminal" evidence="8">
    <location>
        <begin position="260"/>
        <end position="381"/>
    </location>
</feature>
<accession>A0A4Y3KG02</accession>